<dbReference type="InterPro" id="IPR036052">
    <property type="entry name" value="TrpB-like_PALP_sf"/>
</dbReference>
<evidence type="ECO:0000259" key="6">
    <source>
        <dbReference type="Pfam" id="PF00291"/>
    </source>
</evidence>
<dbReference type="EMBL" id="DVOO01000015">
    <property type="protein sequence ID" value="HIV25208.1"/>
    <property type="molecule type" value="Genomic_DNA"/>
</dbReference>
<feature type="active site" description="Nucleophile" evidence="4">
    <location>
        <position position="62"/>
    </location>
</feature>
<evidence type="ECO:0000256" key="5">
    <source>
        <dbReference type="PIRSR" id="PIRSR006278-2"/>
    </source>
</evidence>
<evidence type="ECO:0000313" key="7">
    <source>
        <dbReference type="EMBL" id="HIV25208.1"/>
    </source>
</evidence>
<dbReference type="Proteomes" id="UP000824169">
    <property type="component" value="Unassembled WGS sequence"/>
</dbReference>
<comment type="similarity">
    <text evidence="2">Belongs to the ACC deaminase/D-cysteine desulfhydrase family.</text>
</comment>
<dbReference type="Pfam" id="PF00291">
    <property type="entry name" value="PALP"/>
    <property type="match status" value="1"/>
</dbReference>
<dbReference type="GO" id="GO:1901605">
    <property type="term" value="P:alpha-amino acid metabolic process"/>
    <property type="evidence" value="ECO:0007669"/>
    <property type="project" value="UniProtKB-ARBA"/>
</dbReference>
<sequence>MKFTTPLYELFQDEQRNRIFIKRDDLLPDSLGGNKVRIAEAFFRDMEERDCDALIGYGDIRSNLCRVLASRCYQKKIPCYIICTGGDGEGHGETANSWIMKLSGAKLVPCRKTEIRETVEKLMSRLEGQGFRPYYIYGNSLGRGNEGVAAGAYVPVYREILEQGRALGAAFDFLFLPSGTGATQSGLVCGHLLEGDPARIVGISISREKERGTGIILEGVKEYFAGQGRKLPANAGEEVILEDGYRRGGYGCCDKEILECIRRVYLRTGVPMDPTYTGKAFLGMCSYIRDHKIQGKNLLFLHTGGTPLFYDAVSSGIFTAEE</sequence>
<evidence type="ECO:0000256" key="2">
    <source>
        <dbReference type="ARBA" id="ARBA00008639"/>
    </source>
</evidence>
<dbReference type="Gene3D" id="3.40.50.1100">
    <property type="match status" value="2"/>
</dbReference>
<accession>A0A9D1P417</accession>
<comment type="caution">
    <text evidence="7">The sequence shown here is derived from an EMBL/GenBank/DDBJ whole genome shotgun (WGS) entry which is preliminary data.</text>
</comment>
<evidence type="ECO:0000313" key="8">
    <source>
        <dbReference type="Proteomes" id="UP000824169"/>
    </source>
</evidence>
<evidence type="ECO:0000256" key="3">
    <source>
        <dbReference type="ARBA" id="ARBA00022898"/>
    </source>
</evidence>
<dbReference type="PANTHER" id="PTHR43780">
    <property type="entry name" value="1-AMINOCYCLOPROPANE-1-CARBOXYLATE DEAMINASE-RELATED"/>
    <property type="match status" value="1"/>
</dbReference>
<dbReference type="SUPFAM" id="SSF53686">
    <property type="entry name" value="Tryptophan synthase beta subunit-like PLP-dependent enzymes"/>
    <property type="match status" value="1"/>
</dbReference>
<keyword evidence="3 5" id="KW-0663">Pyridoxal phosphate</keyword>
<reference evidence="7" key="1">
    <citation type="submission" date="2020-10" db="EMBL/GenBank/DDBJ databases">
        <authorList>
            <person name="Gilroy R."/>
        </authorList>
    </citation>
    <scope>NUCLEOTIDE SEQUENCE</scope>
    <source>
        <strain evidence="7">CHK188-20938</strain>
    </source>
</reference>
<gene>
    <name evidence="7" type="ORF">IAB71_05380</name>
</gene>
<evidence type="ECO:0000256" key="4">
    <source>
        <dbReference type="PIRSR" id="PIRSR006278-1"/>
    </source>
</evidence>
<dbReference type="AlphaFoldDB" id="A0A9D1P417"/>
<proteinExistence type="inferred from homology"/>
<dbReference type="InterPro" id="IPR001926">
    <property type="entry name" value="TrpB-like_PALP"/>
</dbReference>
<feature type="domain" description="Tryptophan synthase beta chain-like PALP" evidence="6">
    <location>
        <begin position="5"/>
        <end position="304"/>
    </location>
</feature>
<protein>
    <submittedName>
        <fullName evidence="7">Pyridoxal-phosphate dependent enzyme</fullName>
    </submittedName>
</protein>
<organism evidence="7 8">
    <name type="scientific">Candidatus Scatomonas pullistercoris</name>
    <dbReference type="NCBI Taxonomy" id="2840920"/>
    <lineage>
        <taxon>Bacteria</taxon>
        <taxon>Bacillati</taxon>
        <taxon>Bacillota</taxon>
        <taxon>Clostridia</taxon>
        <taxon>Lachnospirales</taxon>
        <taxon>Lachnospiraceae</taxon>
        <taxon>Lachnospiraceae incertae sedis</taxon>
        <taxon>Candidatus Scatomonas</taxon>
    </lineage>
</organism>
<dbReference type="InterPro" id="IPR027278">
    <property type="entry name" value="ACCD_DCysDesulf"/>
</dbReference>
<reference evidence="7" key="2">
    <citation type="journal article" date="2021" name="PeerJ">
        <title>Extensive microbial diversity within the chicken gut microbiome revealed by metagenomics and culture.</title>
        <authorList>
            <person name="Gilroy R."/>
            <person name="Ravi A."/>
            <person name="Getino M."/>
            <person name="Pursley I."/>
            <person name="Horton D.L."/>
            <person name="Alikhan N.F."/>
            <person name="Baker D."/>
            <person name="Gharbi K."/>
            <person name="Hall N."/>
            <person name="Watson M."/>
            <person name="Adriaenssens E.M."/>
            <person name="Foster-Nyarko E."/>
            <person name="Jarju S."/>
            <person name="Secka A."/>
            <person name="Antonio M."/>
            <person name="Oren A."/>
            <person name="Chaudhuri R.R."/>
            <person name="La Ragione R."/>
            <person name="Hildebrand F."/>
            <person name="Pallen M.J."/>
        </authorList>
    </citation>
    <scope>NUCLEOTIDE SEQUENCE</scope>
    <source>
        <strain evidence="7">CHK188-20938</strain>
    </source>
</reference>
<comment type="cofactor">
    <cofactor evidence="1">
        <name>pyridoxal 5'-phosphate</name>
        <dbReference type="ChEBI" id="CHEBI:597326"/>
    </cofactor>
</comment>
<dbReference type="PANTHER" id="PTHR43780:SF2">
    <property type="entry name" value="1-AMINOCYCLOPROPANE-1-CARBOXYLATE DEAMINASE-RELATED"/>
    <property type="match status" value="1"/>
</dbReference>
<feature type="modified residue" description="N6-(pyridoxal phosphate)lysine" evidence="5">
    <location>
        <position position="35"/>
    </location>
</feature>
<dbReference type="PIRSF" id="PIRSF006278">
    <property type="entry name" value="ACCD_DCysDesulf"/>
    <property type="match status" value="1"/>
</dbReference>
<dbReference type="GO" id="GO:0019148">
    <property type="term" value="F:D-cysteine desulfhydrase activity"/>
    <property type="evidence" value="ECO:0007669"/>
    <property type="project" value="TreeGrafter"/>
</dbReference>
<evidence type="ECO:0000256" key="1">
    <source>
        <dbReference type="ARBA" id="ARBA00001933"/>
    </source>
</evidence>
<name>A0A9D1P417_9FIRM</name>